<gene>
    <name evidence="1" type="ORF">MSAN_00088500</name>
</gene>
<dbReference type="AlphaFoldDB" id="A0A8H6ZJL4"/>
<protein>
    <submittedName>
        <fullName evidence="1">Uncharacterized protein</fullName>
    </submittedName>
</protein>
<sequence>MAMVLTRSEHLDLCIPTHCHPKIGRMPLLRSLTLAFLPTDKVFTYDAPKLRTVILRGYVIPKVIVPWAQLTCLTLEYVGTEMCASVLRQTTNLAQCTLHFYCHPLEYEVHLQTSGQPVDGYLSSFIVPALSRLDLQEAFLGGEPIAALELFIAKSGCRLQEVHITGMTRTKHNDLYRQVFPSIRIFHHVFPNVIGGTIDSEDDSEAESISETEKE</sequence>
<evidence type="ECO:0000313" key="1">
    <source>
        <dbReference type="EMBL" id="KAF7376715.1"/>
    </source>
</evidence>
<accession>A0A8H6ZJL4</accession>
<proteinExistence type="predicted"/>
<dbReference type="Proteomes" id="UP000623467">
    <property type="component" value="Unassembled WGS sequence"/>
</dbReference>
<keyword evidence="2" id="KW-1185">Reference proteome</keyword>
<reference evidence="1" key="1">
    <citation type="submission" date="2020-05" db="EMBL/GenBank/DDBJ databases">
        <title>Mycena genomes resolve the evolution of fungal bioluminescence.</title>
        <authorList>
            <person name="Tsai I.J."/>
        </authorList>
    </citation>
    <scope>NUCLEOTIDE SEQUENCE</scope>
    <source>
        <strain evidence="1">160909Yilan</strain>
    </source>
</reference>
<evidence type="ECO:0000313" key="2">
    <source>
        <dbReference type="Proteomes" id="UP000623467"/>
    </source>
</evidence>
<dbReference type="EMBL" id="JACAZH010000001">
    <property type="protein sequence ID" value="KAF7376715.1"/>
    <property type="molecule type" value="Genomic_DNA"/>
</dbReference>
<organism evidence="1 2">
    <name type="scientific">Mycena sanguinolenta</name>
    <dbReference type="NCBI Taxonomy" id="230812"/>
    <lineage>
        <taxon>Eukaryota</taxon>
        <taxon>Fungi</taxon>
        <taxon>Dikarya</taxon>
        <taxon>Basidiomycota</taxon>
        <taxon>Agaricomycotina</taxon>
        <taxon>Agaricomycetes</taxon>
        <taxon>Agaricomycetidae</taxon>
        <taxon>Agaricales</taxon>
        <taxon>Marasmiineae</taxon>
        <taxon>Mycenaceae</taxon>
        <taxon>Mycena</taxon>
    </lineage>
</organism>
<comment type="caution">
    <text evidence="1">The sequence shown here is derived from an EMBL/GenBank/DDBJ whole genome shotgun (WGS) entry which is preliminary data.</text>
</comment>
<dbReference type="OrthoDB" id="3139566at2759"/>
<name>A0A8H6ZJL4_9AGAR</name>